<dbReference type="GO" id="GO:0006974">
    <property type="term" value="P:DNA damage response"/>
    <property type="evidence" value="ECO:0007669"/>
    <property type="project" value="UniProtKB-KW"/>
</dbReference>
<evidence type="ECO:0000313" key="10">
    <source>
        <dbReference type="EMBL" id="KAF9520558.1"/>
    </source>
</evidence>
<accession>A0A9P6BA49</accession>
<evidence type="ECO:0000256" key="5">
    <source>
        <dbReference type="ARBA" id="ARBA00022763"/>
    </source>
</evidence>
<dbReference type="InterPro" id="IPR036322">
    <property type="entry name" value="WD40_repeat_dom_sf"/>
</dbReference>
<keyword evidence="3 7" id="KW-0853">WD repeat</keyword>
<dbReference type="GO" id="GO:0005634">
    <property type="term" value="C:nucleus"/>
    <property type="evidence" value="ECO:0007669"/>
    <property type="project" value="TreeGrafter"/>
</dbReference>
<dbReference type="GO" id="GO:0003677">
    <property type="term" value="F:DNA binding"/>
    <property type="evidence" value="ECO:0007669"/>
    <property type="project" value="UniProtKB-UniRule"/>
</dbReference>
<evidence type="ECO:0000256" key="9">
    <source>
        <dbReference type="SAM" id="MobiDB-lite"/>
    </source>
</evidence>
<keyword evidence="5 8" id="KW-0227">DNA damage</keyword>
<keyword evidence="6 8" id="KW-0238">DNA-binding</keyword>
<reference evidence="10" key="1">
    <citation type="journal article" date="2020" name="Nat. Commun.">
        <title>Large-scale genome sequencing of mycorrhizal fungi provides insights into the early evolution of symbiotic traits.</title>
        <authorList>
            <person name="Miyauchi S."/>
            <person name="Kiss E."/>
            <person name="Kuo A."/>
            <person name="Drula E."/>
            <person name="Kohler A."/>
            <person name="Sanchez-Garcia M."/>
            <person name="Morin E."/>
            <person name="Andreopoulos B."/>
            <person name="Barry K.W."/>
            <person name="Bonito G."/>
            <person name="Buee M."/>
            <person name="Carver A."/>
            <person name="Chen C."/>
            <person name="Cichocki N."/>
            <person name="Clum A."/>
            <person name="Culley D."/>
            <person name="Crous P.W."/>
            <person name="Fauchery L."/>
            <person name="Girlanda M."/>
            <person name="Hayes R.D."/>
            <person name="Keri Z."/>
            <person name="LaButti K."/>
            <person name="Lipzen A."/>
            <person name="Lombard V."/>
            <person name="Magnuson J."/>
            <person name="Maillard F."/>
            <person name="Murat C."/>
            <person name="Nolan M."/>
            <person name="Ohm R.A."/>
            <person name="Pangilinan J."/>
            <person name="Pereira M.F."/>
            <person name="Perotto S."/>
            <person name="Peter M."/>
            <person name="Pfister S."/>
            <person name="Riley R."/>
            <person name="Sitrit Y."/>
            <person name="Stielow J.B."/>
            <person name="Szollosi G."/>
            <person name="Zifcakova L."/>
            <person name="Stursova M."/>
            <person name="Spatafora J.W."/>
            <person name="Tedersoo L."/>
            <person name="Vaario L.M."/>
            <person name="Yamada A."/>
            <person name="Yan M."/>
            <person name="Wang P."/>
            <person name="Xu J."/>
            <person name="Bruns T."/>
            <person name="Baldrian P."/>
            <person name="Vilgalys R."/>
            <person name="Dunand C."/>
            <person name="Henrissat B."/>
            <person name="Grigoriev I.V."/>
            <person name="Hibbett D."/>
            <person name="Nagy L.G."/>
            <person name="Martin F.M."/>
        </authorList>
    </citation>
    <scope>NUCLEOTIDE SEQUENCE</scope>
    <source>
        <strain evidence="10">UP504</strain>
    </source>
</reference>
<evidence type="ECO:0000256" key="1">
    <source>
        <dbReference type="ARBA" id="ARBA00005434"/>
    </source>
</evidence>
<dbReference type="GO" id="GO:2000001">
    <property type="term" value="P:regulation of DNA damage checkpoint"/>
    <property type="evidence" value="ECO:0007669"/>
    <property type="project" value="TreeGrafter"/>
</dbReference>
<dbReference type="InterPro" id="IPR001680">
    <property type="entry name" value="WD40_rpt"/>
</dbReference>
<keyword evidence="4" id="KW-0677">Repeat</keyword>
<dbReference type="SUPFAM" id="SSF50978">
    <property type="entry name" value="WD40 repeat-like"/>
    <property type="match status" value="1"/>
</dbReference>
<evidence type="ECO:0000256" key="7">
    <source>
        <dbReference type="PROSITE-ProRule" id="PRU00221"/>
    </source>
</evidence>
<dbReference type="Proteomes" id="UP000886523">
    <property type="component" value="Unassembled WGS sequence"/>
</dbReference>
<evidence type="ECO:0000256" key="3">
    <source>
        <dbReference type="ARBA" id="ARBA00022574"/>
    </source>
</evidence>
<name>A0A9P6BA49_9AGAM</name>
<comment type="caution">
    <text evidence="10">The sequence shown here is derived from an EMBL/GenBank/DDBJ whole genome shotgun (WGS) entry which is preliminary data.</text>
</comment>
<dbReference type="OrthoDB" id="9890280at2759"/>
<feature type="region of interest" description="Disordered" evidence="9">
    <location>
        <begin position="83"/>
        <end position="178"/>
    </location>
</feature>
<dbReference type="AlphaFoldDB" id="A0A9P6BA49"/>
<sequence length="599" mass="66127">MSFGNSCNRSTSLHHPGVITKIQPLFVSADVTPLVSSALTVEVDQTPPATTNFPYNREARRQANIRRNEALLLELELKEAAEGLGIPPPPLKGKGKGKGKRPATATPARPVQPKKKPEPKAETPSAPRRQSARLTHRYADPDETPEQREKRIADLEAKRKRDEEERLEALEQERAAKRPRHNDLDLTVLAESEELSNEEIQSLRNTLEVVCREPHPRAVGKDSPSSPPDKEQKDHAIAELRALLSKMVIRSRAKVTQDRVYSMAYHPERTKDLVFVGDKHGQLGIWDALAPLDEPDEDEDTEADASEGGKYWRLQPHWPKTSKSSISCIKFNPVDSHSVLTTAYDCTLRSTSFVSGKSIELFSLASASTLLTSFDLPSNGNEIWISDGLGAVNPRRDHILVTSSNDHTLKLSFQAYIETGSLLEEEGAPGVLEADNQIVDQFLSSRSGQGTILAEYEHGQSASSAYWDPSGTRIVSTSYDNKLRVWNLGSWPSYKNPTVRTDFSPSRQISHNCKSGKWVTVLKAQWSPNPDVTAHFTVGNMNHSLNIFAYTGEEIVRLSDSTKISAVQAVTASHPSIIERAASGNASGRCVLWGPAESD</sequence>
<feature type="repeat" description="WD" evidence="7">
    <location>
        <begin position="455"/>
        <end position="488"/>
    </location>
</feature>
<dbReference type="InterPro" id="IPR019775">
    <property type="entry name" value="WD40_repeat_CS"/>
</dbReference>
<dbReference type="InterPro" id="IPR050853">
    <property type="entry name" value="WD_repeat_DNA-damage-binding"/>
</dbReference>
<dbReference type="PANTHER" id="PTHR14773">
    <property type="entry name" value="WD REPEAT-CONTAINING PROTEIN 76"/>
    <property type="match status" value="1"/>
</dbReference>
<protein>
    <recommendedName>
        <fullName evidence="2 8">DNA damage-binding protein CMR1</fullName>
    </recommendedName>
</protein>
<dbReference type="PANTHER" id="PTHR14773:SF0">
    <property type="entry name" value="WD REPEAT-CONTAINING PROTEIN 76"/>
    <property type="match status" value="1"/>
</dbReference>
<comment type="function">
    <text evidence="8">DNA-binding protein that binds to both single- and double-stranded DNA. Binds preferentially to UV-damaged DNA. May be involved in DNA-metabolic processes.</text>
</comment>
<gene>
    <name evidence="10" type="ORF">BS47DRAFT_1387175</name>
</gene>
<proteinExistence type="inferred from homology"/>
<dbReference type="SMART" id="SM00320">
    <property type="entry name" value="WD40"/>
    <property type="match status" value="4"/>
</dbReference>
<dbReference type="PROSITE" id="PS00678">
    <property type="entry name" value="WD_REPEATS_1"/>
    <property type="match status" value="1"/>
</dbReference>
<dbReference type="Gene3D" id="2.130.10.10">
    <property type="entry name" value="YVTN repeat-like/Quinoprotein amine dehydrogenase"/>
    <property type="match status" value="2"/>
</dbReference>
<dbReference type="InterPro" id="IPR015943">
    <property type="entry name" value="WD40/YVTN_repeat-like_dom_sf"/>
</dbReference>
<organism evidence="10 11">
    <name type="scientific">Hydnum rufescens UP504</name>
    <dbReference type="NCBI Taxonomy" id="1448309"/>
    <lineage>
        <taxon>Eukaryota</taxon>
        <taxon>Fungi</taxon>
        <taxon>Dikarya</taxon>
        <taxon>Basidiomycota</taxon>
        <taxon>Agaricomycotina</taxon>
        <taxon>Agaricomycetes</taxon>
        <taxon>Cantharellales</taxon>
        <taxon>Hydnaceae</taxon>
        <taxon>Hydnum</taxon>
    </lineage>
</organism>
<evidence type="ECO:0000256" key="6">
    <source>
        <dbReference type="ARBA" id="ARBA00023125"/>
    </source>
</evidence>
<comment type="similarity">
    <text evidence="1 8">Belongs to the WD repeat DDB2/WDR76 family.</text>
</comment>
<dbReference type="Pfam" id="PF00400">
    <property type="entry name" value="WD40"/>
    <property type="match status" value="1"/>
</dbReference>
<evidence type="ECO:0000313" key="11">
    <source>
        <dbReference type="Proteomes" id="UP000886523"/>
    </source>
</evidence>
<dbReference type="PROSITE" id="PS50082">
    <property type="entry name" value="WD_REPEATS_2"/>
    <property type="match status" value="1"/>
</dbReference>
<evidence type="ECO:0000256" key="2">
    <source>
        <dbReference type="ARBA" id="ARBA00021132"/>
    </source>
</evidence>
<dbReference type="PROSITE" id="PS50294">
    <property type="entry name" value="WD_REPEATS_REGION"/>
    <property type="match status" value="1"/>
</dbReference>
<feature type="compositionally biased region" description="Basic and acidic residues" evidence="9">
    <location>
        <begin position="137"/>
        <end position="178"/>
    </location>
</feature>
<evidence type="ECO:0000256" key="8">
    <source>
        <dbReference type="RuleBase" id="RU365004"/>
    </source>
</evidence>
<dbReference type="EMBL" id="MU128911">
    <property type="protein sequence ID" value="KAF9520558.1"/>
    <property type="molecule type" value="Genomic_DNA"/>
</dbReference>
<keyword evidence="11" id="KW-1185">Reference proteome</keyword>
<evidence type="ECO:0000256" key="4">
    <source>
        <dbReference type="ARBA" id="ARBA00022737"/>
    </source>
</evidence>